<accession>A0A813KR22</accession>
<sequence>MKRVSLDQELDELNVDNRQAQQEVSQNQKQLERLKRTLKKTQINKEGVLETLPPLAESKDELDKTAKGQDEEIKRQKKLLDDIQAEVDLFIGAYLKQESLEK</sequence>
<reference evidence="2" key="1">
    <citation type="submission" date="2021-02" db="EMBL/GenBank/DDBJ databases">
        <authorList>
            <person name="Dougan E. K."/>
            <person name="Rhodes N."/>
            <person name="Thang M."/>
            <person name="Chan C."/>
        </authorList>
    </citation>
    <scope>NUCLEOTIDE SEQUENCE</scope>
</reference>
<dbReference type="EMBL" id="CAJNNW010032445">
    <property type="protein sequence ID" value="CAE8713098.1"/>
    <property type="molecule type" value="Genomic_DNA"/>
</dbReference>
<gene>
    <name evidence="2" type="ORF">PGLA2088_LOCUS37342</name>
</gene>
<organism evidence="2 3">
    <name type="scientific">Polarella glacialis</name>
    <name type="common">Dinoflagellate</name>
    <dbReference type="NCBI Taxonomy" id="89957"/>
    <lineage>
        <taxon>Eukaryota</taxon>
        <taxon>Sar</taxon>
        <taxon>Alveolata</taxon>
        <taxon>Dinophyceae</taxon>
        <taxon>Suessiales</taxon>
        <taxon>Suessiaceae</taxon>
        <taxon>Polarella</taxon>
    </lineage>
</organism>
<comment type="caution">
    <text evidence="2">The sequence shown here is derived from an EMBL/GenBank/DDBJ whole genome shotgun (WGS) entry which is preliminary data.</text>
</comment>
<dbReference type="AlphaFoldDB" id="A0A813KR22"/>
<proteinExistence type="predicted"/>
<evidence type="ECO:0000256" key="1">
    <source>
        <dbReference type="SAM" id="Coils"/>
    </source>
</evidence>
<protein>
    <submittedName>
        <fullName evidence="2">Uncharacterized protein</fullName>
    </submittedName>
</protein>
<evidence type="ECO:0000313" key="2">
    <source>
        <dbReference type="EMBL" id="CAE8713098.1"/>
    </source>
</evidence>
<feature type="coiled-coil region" evidence="1">
    <location>
        <begin position="3"/>
        <end position="86"/>
    </location>
</feature>
<evidence type="ECO:0000313" key="3">
    <source>
        <dbReference type="Proteomes" id="UP000626109"/>
    </source>
</evidence>
<keyword evidence="1" id="KW-0175">Coiled coil</keyword>
<name>A0A813KR22_POLGL</name>
<dbReference type="Proteomes" id="UP000626109">
    <property type="component" value="Unassembled WGS sequence"/>
</dbReference>
<feature type="non-terminal residue" evidence="2">
    <location>
        <position position="102"/>
    </location>
</feature>